<keyword evidence="2 5" id="KW-0963">Cytoplasm</keyword>
<dbReference type="InterPro" id="IPR000182">
    <property type="entry name" value="GNAT_dom"/>
</dbReference>
<organism evidence="7 8">
    <name type="scientific">Amylibacter marinus</name>
    <dbReference type="NCBI Taxonomy" id="1475483"/>
    <lineage>
        <taxon>Bacteria</taxon>
        <taxon>Pseudomonadati</taxon>
        <taxon>Pseudomonadota</taxon>
        <taxon>Alphaproteobacteria</taxon>
        <taxon>Rhodobacterales</taxon>
        <taxon>Paracoccaceae</taxon>
        <taxon>Amylibacter</taxon>
    </lineage>
</organism>
<dbReference type="CDD" id="cd04301">
    <property type="entry name" value="NAT_SF"/>
    <property type="match status" value="1"/>
</dbReference>
<comment type="subcellular location">
    <subcellularLocation>
        <location evidence="5">Cytoplasm</location>
    </subcellularLocation>
</comment>
<keyword evidence="3" id="KW-0808">Transferase</keyword>
<protein>
    <recommendedName>
        <fullName evidence="5">[Ribosomal protein bS18]-alanine N-acetyltransferase</fullName>
        <ecNumber evidence="5">2.3.1.266</ecNumber>
    </recommendedName>
</protein>
<proteinExistence type="inferred from homology"/>
<dbReference type="Pfam" id="PF00583">
    <property type="entry name" value="Acetyltransf_1"/>
    <property type="match status" value="1"/>
</dbReference>
<comment type="function">
    <text evidence="5">Acetylates the N-terminal alanine of ribosomal protein bS18.</text>
</comment>
<gene>
    <name evidence="7" type="primary">rimI</name>
    <name evidence="7" type="ORF">GCM10007939_07790</name>
</gene>
<evidence type="ECO:0000256" key="5">
    <source>
        <dbReference type="RuleBase" id="RU363094"/>
    </source>
</evidence>
<evidence type="ECO:0000256" key="2">
    <source>
        <dbReference type="ARBA" id="ARBA00022490"/>
    </source>
</evidence>
<evidence type="ECO:0000313" key="8">
    <source>
        <dbReference type="Proteomes" id="UP001156694"/>
    </source>
</evidence>
<accession>A0ABQ5VT91</accession>
<dbReference type="InterPro" id="IPR006464">
    <property type="entry name" value="AcTrfase_RimI/Ard1"/>
</dbReference>
<dbReference type="InterPro" id="IPR050680">
    <property type="entry name" value="YpeA/RimI_acetyltransf"/>
</dbReference>
<evidence type="ECO:0000259" key="6">
    <source>
        <dbReference type="PROSITE" id="PS51186"/>
    </source>
</evidence>
<keyword evidence="4" id="KW-0012">Acyltransferase</keyword>
<dbReference type="EC" id="2.3.1.266" evidence="5"/>
<dbReference type="PANTHER" id="PTHR43420">
    <property type="entry name" value="ACETYLTRANSFERASE"/>
    <property type="match status" value="1"/>
</dbReference>
<dbReference type="PANTHER" id="PTHR43420:SF44">
    <property type="entry name" value="ACETYLTRANSFERASE YPEA"/>
    <property type="match status" value="1"/>
</dbReference>
<dbReference type="Gene3D" id="3.40.630.30">
    <property type="match status" value="1"/>
</dbReference>
<dbReference type="PROSITE" id="PS51186">
    <property type="entry name" value="GNAT"/>
    <property type="match status" value="1"/>
</dbReference>
<comment type="caution">
    <text evidence="7">The sequence shown here is derived from an EMBL/GenBank/DDBJ whole genome shotgun (WGS) entry which is preliminary data.</text>
</comment>
<reference evidence="8" key="1">
    <citation type="journal article" date="2019" name="Int. J. Syst. Evol. Microbiol.">
        <title>The Global Catalogue of Microorganisms (GCM) 10K type strain sequencing project: providing services to taxonomists for standard genome sequencing and annotation.</title>
        <authorList>
            <consortium name="The Broad Institute Genomics Platform"/>
            <consortium name="The Broad Institute Genome Sequencing Center for Infectious Disease"/>
            <person name="Wu L."/>
            <person name="Ma J."/>
        </authorList>
    </citation>
    <scope>NUCLEOTIDE SEQUENCE [LARGE SCALE GENOMIC DNA]</scope>
    <source>
        <strain evidence="8">NBRC 110140</strain>
    </source>
</reference>
<dbReference type="SUPFAM" id="SSF55729">
    <property type="entry name" value="Acyl-CoA N-acyltransferases (Nat)"/>
    <property type="match status" value="1"/>
</dbReference>
<feature type="domain" description="N-acetyltransferase" evidence="6">
    <location>
        <begin position="1"/>
        <end position="137"/>
    </location>
</feature>
<keyword evidence="8" id="KW-1185">Reference proteome</keyword>
<comment type="similarity">
    <text evidence="1 5">Belongs to the acetyltransferase family. RimI subfamily.</text>
</comment>
<name>A0ABQ5VT91_9RHOB</name>
<sequence>MTPTEMAALHAVCFTNTRPWGRAEFESLCAQKHTKTFCLPSGFALIQVIADEAEILTIAIAPQAQRRGIGTLLCKKISEDCGKNGVTKIFLEVAADNHKARGLYQKLGYREIARRAGYYTSGREVAQDAIILAQNLTSVAKII</sequence>
<evidence type="ECO:0000256" key="1">
    <source>
        <dbReference type="ARBA" id="ARBA00005395"/>
    </source>
</evidence>
<dbReference type="Proteomes" id="UP001156694">
    <property type="component" value="Unassembled WGS sequence"/>
</dbReference>
<dbReference type="NCBIfam" id="TIGR01575">
    <property type="entry name" value="rimI"/>
    <property type="match status" value="1"/>
</dbReference>
<evidence type="ECO:0000256" key="3">
    <source>
        <dbReference type="ARBA" id="ARBA00022679"/>
    </source>
</evidence>
<dbReference type="EMBL" id="BSNN01000002">
    <property type="protein sequence ID" value="GLQ34496.1"/>
    <property type="molecule type" value="Genomic_DNA"/>
</dbReference>
<evidence type="ECO:0000256" key="4">
    <source>
        <dbReference type="ARBA" id="ARBA00023315"/>
    </source>
</evidence>
<dbReference type="InterPro" id="IPR016181">
    <property type="entry name" value="Acyl_CoA_acyltransferase"/>
</dbReference>
<dbReference type="RefSeq" id="WP_284376289.1">
    <property type="nucleotide sequence ID" value="NZ_BSNN01000002.1"/>
</dbReference>
<comment type="catalytic activity">
    <reaction evidence="5">
        <text>N-terminal L-alanyl-[ribosomal protein bS18] + acetyl-CoA = N-terminal N(alpha)-acetyl-L-alanyl-[ribosomal protein bS18] + CoA + H(+)</text>
        <dbReference type="Rhea" id="RHEA:43756"/>
        <dbReference type="Rhea" id="RHEA-COMP:10676"/>
        <dbReference type="Rhea" id="RHEA-COMP:10677"/>
        <dbReference type="ChEBI" id="CHEBI:15378"/>
        <dbReference type="ChEBI" id="CHEBI:57287"/>
        <dbReference type="ChEBI" id="CHEBI:57288"/>
        <dbReference type="ChEBI" id="CHEBI:64718"/>
        <dbReference type="ChEBI" id="CHEBI:83683"/>
        <dbReference type="EC" id="2.3.1.266"/>
    </reaction>
</comment>
<evidence type="ECO:0000313" key="7">
    <source>
        <dbReference type="EMBL" id="GLQ34496.1"/>
    </source>
</evidence>